<dbReference type="GO" id="GO:0008270">
    <property type="term" value="F:zinc ion binding"/>
    <property type="evidence" value="ECO:0007669"/>
    <property type="project" value="UniProtKB-KW"/>
</dbReference>
<dbReference type="SMART" id="SM00154">
    <property type="entry name" value="ZnF_AN1"/>
    <property type="match status" value="2"/>
</dbReference>
<dbReference type="Pfam" id="PF01428">
    <property type="entry name" value="zf-AN1"/>
    <property type="match status" value="2"/>
</dbReference>
<reference evidence="6 7" key="1">
    <citation type="journal article" date="2021" name="MBio">
        <title>A New Model Trypanosomatid, Novymonas esmeraldas: Genomic Perception of Its 'Candidatus Pandoraea novymonadis' Endosymbiont.</title>
        <authorList>
            <person name="Zakharova A."/>
            <person name="Saura A."/>
            <person name="Butenko A."/>
            <person name="Podesvova L."/>
            <person name="Warmusova S."/>
            <person name="Kostygov A.Y."/>
            <person name="Nenarokova A."/>
            <person name="Lukes J."/>
            <person name="Opperdoes F.R."/>
            <person name="Yurchenko V."/>
        </authorList>
    </citation>
    <scope>NUCLEOTIDE SEQUENCE [LARGE SCALE GENOMIC DNA]</scope>
    <source>
        <strain evidence="6 7">E262AT.01</strain>
    </source>
</reference>
<proteinExistence type="predicted"/>
<dbReference type="Proteomes" id="UP001430356">
    <property type="component" value="Unassembled WGS sequence"/>
</dbReference>
<dbReference type="SUPFAM" id="SSF118310">
    <property type="entry name" value="AN1-like Zinc finger"/>
    <property type="match status" value="2"/>
</dbReference>
<evidence type="ECO:0000256" key="1">
    <source>
        <dbReference type="ARBA" id="ARBA00022723"/>
    </source>
</evidence>
<keyword evidence="1" id="KW-0479">Metal-binding</keyword>
<accession>A0AAW0EV30</accession>
<dbReference type="GO" id="GO:0005737">
    <property type="term" value="C:cytoplasm"/>
    <property type="evidence" value="ECO:0007669"/>
    <property type="project" value="TreeGrafter"/>
</dbReference>
<dbReference type="EMBL" id="JAECZO010000091">
    <property type="protein sequence ID" value="KAK7196977.1"/>
    <property type="molecule type" value="Genomic_DNA"/>
</dbReference>
<feature type="domain" description="AN1-type" evidence="5">
    <location>
        <begin position="13"/>
        <end position="52"/>
    </location>
</feature>
<evidence type="ECO:0000313" key="6">
    <source>
        <dbReference type="EMBL" id="KAK7196977.1"/>
    </source>
</evidence>
<dbReference type="InterPro" id="IPR000058">
    <property type="entry name" value="Znf_AN1"/>
</dbReference>
<keyword evidence="7" id="KW-1185">Reference proteome</keyword>
<evidence type="ECO:0000259" key="5">
    <source>
        <dbReference type="SMART" id="SM00154"/>
    </source>
</evidence>
<name>A0AAW0EV30_9TRYP</name>
<dbReference type="Gene3D" id="4.10.1110.10">
    <property type="entry name" value="AN1-like Zinc finger"/>
    <property type="match status" value="2"/>
</dbReference>
<evidence type="ECO:0000256" key="4">
    <source>
        <dbReference type="SAM" id="MobiDB-lite"/>
    </source>
</evidence>
<evidence type="ECO:0000256" key="3">
    <source>
        <dbReference type="ARBA" id="ARBA00022833"/>
    </source>
</evidence>
<dbReference type="AlphaFoldDB" id="A0AAW0EV30"/>
<protein>
    <submittedName>
        <fullName evidence="6">AN1-like Zinc finger containing protein</fullName>
    </submittedName>
</protein>
<feature type="domain" description="AN1-type" evidence="5">
    <location>
        <begin position="139"/>
        <end position="178"/>
    </location>
</feature>
<dbReference type="PANTHER" id="PTHR14677">
    <property type="entry name" value="ARSENITE INDUCUBLE RNA ASSOCIATED PROTEIN AIP-1-RELATED"/>
    <property type="match status" value="1"/>
</dbReference>
<keyword evidence="3" id="KW-0862">Zinc</keyword>
<evidence type="ECO:0000313" key="7">
    <source>
        <dbReference type="Proteomes" id="UP001430356"/>
    </source>
</evidence>
<gene>
    <name evidence="6" type="ORF">NESM_000640800</name>
</gene>
<comment type="caution">
    <text evidence="6">The sequence shown here is derived from an EMBL/GenBank/DDBJ whole genome shotgun (WGS) entry which is preliminary data.</text>
</comment>
<sequence length="374" mass="39371">MEVGVYDGDEQMCQHDGCTEIDLLPARCSHCHKRFCSYHLAHSAHHCTAVTDVRVGTCPICLRIVPLEYPRQRVDEAVSRHIDRNCRDVPQRGGGSSNNNTSISHRGSRVGATATTTTTTTLRPGQSGGQRLGGSVRPCSLHDCHDASATRVKCEQCGQVFCLQHRGPLQHQCRAAAPRISAAATPPQQSATTSAAALGGATASVARLLTHPANTPAKAVGKATELPSDMVTCLVCFLIPAAASPAKEGGDTFEAVPSFFMYMPKGTALGRVLDTAVDKAAMTSAAVRTGRPWHLFGVTLPLHVEAESAYYPPLPLSTTVGKSAIGVAERSVAFVSPLPSLPDAVMEAVREVERSGALPSATSSSSSNPGCHIM</sequence>
<evidence type="ECO:0000256" key="2">
    <source>
        <dbReference type="ARBA" id="ARBA00022771"/>
    </source>
</evidence>
<keyword evidence="2" id="KW-0863">Zinc-finger</keyword>
<feature type="region of interest" description="Disordered" evidence="4">
    <location>
        <begin position="86"/>
        <end position="131"/>
    </location>
</feature>
<dbReference type="PANTHER" id="PTHR14677:SF20">
    <property type="entry name" value="ZINC FINGER AN1-TYPE CONTAINING 2A-RELATED"/>
    <property type="match status" value="1"/>
</dbReference>
<feature type="compositionally biased region" description="Low complexity" evidence="4">
    <location>
        <begin position="112"/>
        <end position="121"/>
    </location>
</feature>
<organism evidence="6 7">
    <name type="scientific">Novymonas esmeraldas</name>
    <dbReference type="NCBI Taxonomy" id="1808958"/>
    <lineage>
        <taxon>Eukaryota</taxon>
        <taxon>Discoba</taxon>
        <taxon>Euglenozoa</taxon>
        <taxon>Kinetoplastea</taxon>
        <taxon>Metakinetoplastina</taxon>
        <taxon>Trypanosomatida</taxon>
        <taxon>Trypanosomatidae</taxon>
        <taxon>Novymonas</taxon>
    </lineage>
</organism>
<dbReference type="InterPro" id="IPR035896">
    <property type="entry name" value="AN1-like_Znf"/>
</dbReference>
<feature type="region of interest" description="Disordered" evidence="4">
    <location>
        <begin position="355"/>
        <end position="374"/>
    </location>
</feature>